<organism evidence="4 5">
    <name type="scientific">Microbispora cellulosiformans</name>
    <dbReference type="NCBI Taxonomy" id="2614688"/>
    <lineage>
        <taxon>Bacteria</taxon>
        <taxon>Bacillati</taxon>
        <taxon>Actinomycetota</taxon>
        <taxon>Actinomycetes</taxon>
        <taxon>Streptosporangiales</taxon>
        <taxon>Streptosporangiaceae</taxon>
        <taxon>Microbispora</taxon>
    </lineage>
</organism>
<comment type="caution">
    <text evidence="4">The sequence shown here is derived from an EMBL/GenBank/DDBJ whole genome shotgun (WGS) entry which is preliminary data.</text>
</comment>
<evidence type="ECO:0000313" key="4">
    <source>
        <dbReference type="EMBL" id="KAA9375947.1"/>
    </source>
</evidence>
<evidence type="ECO:0008006" key="6">
    <source>
        <dbReference type="Google" id="ProtNLM"/>
    </source>
</evidence>
<dbReference type="EMBL" id="VYTZ01000009">
    <property type="protein sequence ID" value="KAA9375947.1"/>
    <property type="molecule type" value="Genomic_DNA"/>
</dbReference>
<name>A0A5J5JWV6_9ACTN</name>
<dbReference type="Gene3D" id="3.40.50.1820">
    <property type="entry name" value="alpha/beta hydrolase"/>
    <property type="match status" value="1"/>
</dbReference>
<gene>
    <name evidence="4" type="ORF">F5972_24805</name>
</gene>
<dbReference type="SUPFAM" id="SSF53474">
    <property type="entry name" value="alpha/beta-Hydrolases"/>
    <property type="match status" value="1"/>
</dbReference>
<reference evidence="4 5" key="1">
    <citation type="submission" date="2019-09" db="EMBL/GenBank/DDBJ databases">
        <title>Screening of Novel Bioactive Compounds from Soil-Associated.</title>
        <authorList>
            <person name="Gong X."/>
        </authorList>
    </citation>
    <scope>NUCLEOTIDE SEQUENCE [LARGE SCALE GENOMIC DNA]</scope>
    <source>
        <strain evidence="4 5">Gxj-6</strain>
    </source>
</reference>
<dbReference type="PANTHER" id="PTHR10272">
    <property type="entry name" value="PLATELET-ACTIVATING FACTOR ACETYLHYDROLASE"/>
    <property type="match status" value="1"/>
</dbReference>
<dbReference type="InterPro" id="IPR029058">
    <property type="entry name" value="AB_hydrolase_fold"/>
</dbReference>
<dbReference type="GO" id="GO:0003847">
    <property type="term" value="F:1-alkyl-2-acetylglycerophosphocholine esterase activity"/>
    <property type="evidence" value="ECO:0007669"/>
    <property type="project" value="TreeGrafter"/>
</dbReference>
<dbReference type="GO" id="GO:0016042">
    <property type="term" value="P:lipid catabolic process"/>
    <property type="evidence" value="ECO:0007669"/>
    <property type="project" value="UniProtKB-KW"/>
</dbReference>
<dbReference type="Proteomes" id="UP000327011">
    <property type="component" value="Unassembled WGS sequence"/>
</dbReference>
<accession>A0A5J5JWV6</accession>
<evidence type="ECO:0000313" key="5">
    <source>
        <dbReference type="Proteomes" id="UP000327011"/>
    </source>
</evidence>
<dbReference type="PANTHER" id="PTHR10272:SF0">
    <property type="entry name" value="PLATELET-ACTIVATING FACTOR ACETYLHYDROLASE"/>
    <property type="match status" value="1"/>
</dbReference>
<sequence>MVSASRRGWQGLAGSALSVKLKLALTSPPGGRVLPSFVRVPKSSPVGSFRTASLPSVAVMNCALLRGGVASAATVGLLLTGPAVQAVSKPVTVALPQPTGPREIGTVALHLRDGSRADPWIKAHDRRELMISLWYPTRRPDGHPAAPWLPPGAAEAFYRDNSLSPAAVSLPSTHGREGARVAGRGLPVVLFSPGNGADRSMNTTTVEELASWGYMVVTIDHPGDAGEVEFPDGTVTDRVLKPVPVSRLDEKAEEIKVRVADTRFVLDRLKELNKGRNPDAEGRKLPEGLHGAFDLSRVGMFGHSAGGATAAATMLEDRRVKAVLNLDGPALGKVAAKGLAKPYMLMEAEIFDKSIPGQKAFWSRLKGWRLHVKTKGAKHNSYTDLPLLYEQAAPVIGLSKEQLRAINGTLSAARSVAVTRAYTMAFFDLHLRRKGDLLDRHSSRFPEVQVIAR</sequence>
<evidence type="ECO:0000256" key="1">
    <source>
        <dbReference type="ARBA" id="ARBA00022801"/>
    </source>
</evidence>
<dbReference type="AlphaFoldDB" id="A0A5J5JWV6"/>
<keyword evidence="5" id="KW-1185">Reference proteome</keyword>
<protein>
    <recommendedName>
        <fullName evidence="6">Lipase</fullName>
    </recommendedName>
</protein>
<evidence type="ECO:0000256" key="3">
    <source>
        <dbReference type="ARBA" id="ARBA00023098"/>
    </source>
</evidence>
<keyword evidence="3" id="KW-0443">Lipid metabolism</keyword>
<keyword evidence="1" id="KW-0378">Hydrolase</keyword>
<proteinExistence type="predicted"/>
<dbReference type="Pfam" id="PF03403">
    <property type="entry name" value="PAF-AH_p_II"/>
    <property type="match status" value="1"/>
</dbReference>
<evidence type="ECO:0000256" key="2">
    <source>
        <dbReference type="ARBA" id="ARBA00022963"/>
    </source>
</evidence>
<keyword evidence="2" id="KW-0442">Lipid degradation</keyword>